<dbReference type="SUPFAM" id="SSF56219">
    <property type="entry name" value="DNase I-like"/>
    <property type="match status" value="1"/>
</dbReference>
<dbReference type="Pfam" id="PF14529">
    <property type="entry name" value="Exo_endo_phos_2"/>
    <property type="match status" value="1"/>
</dbReference>
<evidence type="ECO:0000313" key="4">
    <source>
        <dbReference type="EMBL" id="KAL0894297.1"/>
    </source>
</evidence>
<comment type="caution">
    <text evidence="4">The sequence shown here is derived from an EMBL/GenBank/DDBJ whole genome shotgun (WGS) entry which is preliminary data.</text>
</comment>
<dbReference type="Gene3D" id="3.60.10.10">
    <property type="entry name" value="Endonuclease/exonuclease/phosphatase"/>
    <property type="match status" value="1"/>
</dbReference>
<evidence type="ECO:0000259" key="3">
    <source>
        <dbReference type="Pfam" id="PF14529"/>
    </source>
</evidence>
<proteinExistence type="predicted"/>
<gene>
    <name evidence="4" type="ORF">ABMA27_014295</name>
</gene>
<dbReference type="InterPro" id="IPR036691">
    <property type="entry name" value="Endo/exonu/phosph_ase_sf"/>
</dbReference>
<dbReference type="InterPro" id="IPR000477">
    <property type="entry name" value="RT_dom"/>
</dbReference>
<evidence type="ECO:0000256" key="1">
    <source>
        <dbReference type="SAM" id="MobiDB-lite"/>
    </source>
</evidence>
<accession>A0ABR3IDE7</accession>
<dbReference type="Proteomes" id="UP001549920">
    <property type="component" value="Unassembled WGS sequence"/>
</dbReference>
<evidence type="ECO:0000259" key="2">
    <source>
        <dbReference type="Pfam" id="PF00078"/>
    </source>
</evidence>
<name>A0ABR3IDE7_LOXSC</name>
<feature type="region of interest" description="Disordered" evidence="1">
    <location>
        <begin position="296"/>
        <end position="318"/>
    </location>
</feature>
<feature type="domain" description="Endonuclease/exonuclease/phosphatase" evidence="3">
    <location>
        <begin position="8"/>
        <end position="97"/>
    </location>
</feature>
<dbReference type="EMBL" id="JBEUOH010000005">
    <property type="protein sequence ID" value="KAL0894297.1"/>
    <property type="molecule type" value="Genomic_DNA"/>
</dbReference>
<organism evidence="4 5">
    <name type="scientific">Loxostege sticticalis</name>
    <name type="common">Beet webworm moth</name>
    <dbReference type="NCBI Taxonomy" id="481309"/>
    <lineage>
        <taxon>Eukaryota</taxon>
        <taxon>Metazoa</taxon>
        <taxon>Ecdysozoa</taxon>
        <taxon>Arthropoda</taxon>
        <taxon>Hexapoda</taxon>
        <taxon>Insecta</taxon>
        <taxon>Pterygota</taxon>
        <taxon>Neoptera</taxon>
        <taxon>Endopterygota</taxon>
        <taxon>Lepidoptera</taxon>
        <taxon>Glossata</taxon>
        <taxon>Ditrysia</taxon>
        <taxon>Pyraloidea</taxon>
        <taxon>Crambidae</taxon>
        <taxon>Pyraustinae</taxon>
        <taxon>Loxostege</taxon>
    </lineage>
</organism>
<evidence type="ECO:0000313" key="5">
    <source>
        <dbReference type="Proteomes" id="UP001549920"/>
    </source>
</evidence>
<reference evidence="4 5" key="1">
    <citation type="submission" date="2024-06" db="EMBL/GenBank/DDBJ databases">
        <title>A chromosome-level genome assembly of beet webworm, Loxostege sticticalis.</title>
        <authorList>
            <person name="Zhang Y."/>
        </authorList>
    </citation>
    <scope>NUCLEOTIDE SEQUENCE [LARGE SCALE GENOMIC DNA]</scope>
    <source>
        <strain evidence="4">AQ026</strain>
        <tissue evidence="4">Whole body</tissue>
    </source>
</reference>
<sequence length="509" mass="55111">MGAVLQQSPLPALVAGDFNAKNTLWGSVSTDTFGETLSEWATVLGLCVCNEGTVATCVRPQGESLVDVTFASPAIANRVRGWRTLVLAESGSDHRYIRFDLATSDDGPSTAPSLAQSGHQQLPRWKVKSLNQDDLKAAALVKAWAPLESGPVQVDREADWLREAMTDVCDAAMPRSKPLPPKRQVYWWSEDIAELRRACIAARRESARHRRRRRRDPALDGPLYAAWRSAQKALQIAIAQAKARARQELLETLNRDPWGRPYKTVRSKLRPWAPPVTDTLEPTLLSNIVSALFPSRAEHTPPPMRPHAVASTEPPEPVTEGELGAAVLRLRAKKVAPDAILRLKGLAERVVASGGVLLAVSLDIANAFNTLPWACIRQALVHHGREVFCVTPAGVIRQEPTCGVPQGSVLGPLLWNIGFDWVLRTRLCGGVGVICYADDTLVTARGTSYPDAARRATAGVATIVQLGSCLTSADHRPLAGDCTWASSAQWPCMGPLCGMTPCRPALLGS</sequence>
<keyword evidence="5" id="KW-1185">Reference proteome</keyword>
<dbReference type="Pfam" id="PF00078">
    <property type="entry name" value="RVT_1"/>
    <property type="match status" value="1"/>
</dbReference>
<evidence type="ECO:0008006" key="6">
    <source>
        <dbReference type="Google" id="ProtNLM"/>
    </source>
</evidence>
<feature type="domain" description="Reverse transcriptase" evidence="2">
    <location>
        <begin position="352"/>
        <end position="448"/>
    </location>
</feature>
<protein>
    <recommendedName>
        <fullName evidence="6">Reverse transcriptase</fullName>
    </recommendedName>
</protein>
<dbReference type="InterPro" id="IPR005135">
    <property type="entry name" value="Endo/exonuclease/phosphatase"/>
</dbReference>